<reference evidence="1" key="1">
    <citation type="submission" date="2020-11" db="EMBL/GenBank/DDBJ databases">
        <authorList>
            <person name="Tran Van P."/>
        </authorList>
    </citation>
    <scope>NUCLEOTIDE SEQUENCE</scope>
</reference>
<accession>A0A7R9IPP8</accession>
<protein>
    <submittedName>
        <fullName evidence="1">Uncharacterized protein</fullName>
    </submittedName>
</protein>
<name>A0A7R9IPP8_9NEOP</name>
<gene>
    <name evidence="1" type="ORF">TTEB3V08_LOCUS10162</name>
</gene>
<dbReference type="EMBL" id="OE005830">
    <property type="protein sequence ID" value="CAD7462268.1"/>
    <property type="molecule type" value="Genomic_DNA"/>
</dbReference>
<organism evidence="1">
    <name type="scientific">Timema tahoe</name>
    <dbReference type="NCBI Taxonomy" id="61484"/>
    <lineage>
        <taxon>Eukaryota</taxon>
        <taxon>Metazoa</taxon>
        <taxon>Ecdysozoa</taxon>
        <taxon>Arthropoda</taxon>
        <taxon>Hexapoda</taxon>
        <taxon>Insecta</taxon>
        <taxon>Pterygota</taxon>
        <taxon>Neoptera</taxon>
        <taxon>Polyneoptera</taxon>
        <taxon>Phasmatodea</taxon>
        <taxon>Timematodea</taxon>
        <taxon>Timematoidea</taxon>
        <taxon>Timematidae</taxon>
        <taxon>Timema</taxon>
    </lineage>
</organism>
<dbReference type="AlphaFoldDB" id="A0A7R9IPP8"/>
<proteinExistence type="predicted"/>
<evidence type="ECO:0000313" key="1">
    <source>
        <dbReference type="EMBL" id="CAD7462268.1"/>
    </source>
</evidence>
<sequence length="145" mass="16567">MVTSFEVSQYNSGDPSWWCQMHKRGELVHYSVGDVKGVAITPSSWVIQKVSGWSRRFSSRFLALYFESSLIDWSVTSEGELKRKLTEIKLPLSWIERLDLINGQAPLAPEFAFKVYTAPGHLSEIVKNTTYNIFLITYNNLSSIK</sequence>